<dbReference type="InterPro" id="IPR052048">
    <property type="entry name" value="ST_Response_Regulator"/>
</dbReference>
<keyword evidence="1" id="KW-0597">Phosphoprotein</keyword>
<evidence type="ECO:0000259" key="2">
    <source>
        <dbReference type="PROSITE" id="PS50110"/>
    </source>
</evidence>
<dbReference type="Proteomes" id="UP000515121">
    <property type="component" value="Unplaced"/>
</dbReference>
<evidence type="ECO:0000313" key="4">
    <source>
        <dbReference type="RefSeq" id="XP_022728469.1"/>
    </source>
</evidence>
<name>A0A6P5XJA3_DURZI</name>
<dbReference type="GeneID" id="111284010"/>
<dbReference type="PROSITE" id="PS50110">
    <property type="entry name" value="RESPONSE_REGULATORY"/>
    <property type="match status" value="1"/>
</dbReference>
<dbReference type="OrthoDB" id="21225at2759"/>
<dbReference type="GO" id="GO:0000160">
    <property type="term" value="P:phosphorelay signal transduction system"/>
    <property type="evidence" value="ECO:0007669"/>
    <property type="project" value="InterPro"/>
</dbReference>
<dbReference type="Pfam" id="PF00072">
    <property type="entry name" value="Response_reg"/>
    <property type="match status" value="1"/>
</dbReference>
<reference evidence="4" key="1">
    <citation type="submission" date="2025-08" db="UniProtKB">
        <authorList>
            <consortium name="RefSeq"/>
        </authorList>
    </citation>
    <scope>IDENTIFICATION</scope>
    <source>
        <tissue evidence="4">Fruit stalk</tissue>
    </source>
</reference>
<feature type="domain" description="Response regulatory" evidence="2">
    <location>
        <begin position="13"/>
        <end position="128"/>
    </location>
</feature>
<feature type="modified residue" description="4-aspartylphosphate" evidence="1">
    <location>
        <position position="63"/>
    </location>
</feature>
<dbReference type="InterPro" id="IPR011006">
    <property type="entry name" value="CheY-like_superfamily"/>
</dbReference>
<organism evidence="3 4">
    <name type="scientific">Durio zibethinus</name>
    <name type="common">Durian</name>
    <dbReference type="NCBI Taxonomy" id="66656"/>
    <lineage>
        <taxon>Eukaryota</taxon>
        <taxon>Viridiplantae</taxon>
        <taxon>Streptophyta</taxon>
        <taxon>Embryophyta</taxon>
        <taxon>Tracheophyta</taxon>
        <taxon>Spermatophyta</taxon>
        <taxon>Magnoliopsida</taxon>
        <taxon>eudicotyledons</taxon>
        <taxon>Gunneridae</taxon>
        <taxon>Pentapetalae</taxon>
        <taxon>rosids</taxon>
        <taxon>malvids</taxon>
        <taxon>Malvales</taxon>
        <taxon>Malvaceae</taxon>
        <taxon>Helicteroideae</taxon>
        <taxon>Durio</taxon>
    </lineage>
</organism>
<keyword evidence="3" id="KW-1185">Reference proteome</keyword>
<dbReference type="SMART" id="SM00448">
    <property type="entry name" value="REC"/>
    <property type="match status" value="1"/>
</dbReference>
<sequence>MAQSKKEQSAKITALVVDDDMINRTIHHRLLDNLGIENEVVCDGKEAVDVHCAGKSFDLILMDLDMPVMNGIEATRRLREMGIRSLIAGVSSRSVEQEVREFMEAGLDDYQEKPLTMPKLVSIIRKINPNG</sequence>
<evidence type="ECO:0000313" key="3">
    <source>
        <dbReference type="Proteomes" id="UP000515121"/>
    </source>
</evidence>
<dbReference type="SUPFAM" id="SSF52172">
    <property type="entry name" value="CheY-like"/>
    <property type="match status" value="1"/>
</dbReference>
<dbReference type="PANTHER" id="PTHR43228">
    <property type="entry name" value="TWO-COMPONENT RESPONSE REGULATOR"/>
    <property type="match status" value="1"/>
</dbReference>
<proteinExistence type="predicted"/>
<dbReference type="KEGG" id="dzi:111284010"/>
<dbReference type="PANTHER" id="PTHR43228:SF12">
    <property type="entry name" value="TWO-COMPONENT RESPONSE REGULATOR 24"/>
    <property type="match status" value="1"/>
</dbReference>
<dbReference type="CDD" id="cd17546">
    <property type="entry name" value="REC_hyHK_CKI1_RcsC-like"/>
    <property type="match status" value="1"/>
</dbReference>
<dbReference type="Gene3D" id="3.40.50.2300">
    <property type="match status" value="1"/>
</dbReference>
<dbReference type="InterPro" id="IPR001789">
    <property type="entry name" value="Sig_transdc_resp-reg_receiver"/>
</dbReference>
<evidence type="ECO:0000256" key="1">
    <source>
        <dbReference type="PROSITE-ProRule" id="PRU00169"/>
    </source>
</evidence>
<gene>
    <name evidence="4" type="primary">LOC111284010</name>
</gene>
<accession>A0A6P5XJA3</accession>
<dbReference type="RefSeq" id="XP_022728469.1">
    <property type="nucleotide sequence ID" value="XM_022872734.1"/>
</dbReference>
<dbReference type="AlphaFoldDB" id="A0A6P5XJA3"/>
<protein>
    <submittedName>
        <fullName evidence="4">Two-component response regulator ARR22-like</fullName>
    </submittedName>
</protein>